<evidence type="ECO:0000256" key="1">
    <source>
        <dbReference type="ARBA" id="ARBA00002667"/>
    </source>
</evidence>
<protein>
    <submittedName>
        <fullName evidence="7">Class IIb bacteriocin, lactobin A/cerein 7B family</fullName>
    </submittedName>
</protein>
<evidence type="ECO:0000256" key="6">
    <source>
        <dbReference type="SAM" id="Phobius"/>
    </source>
</evidence>
<dbReference type="RefSeq" id="WP_216203388.1">
    <property type="nucleotide sequence ID" value="NZ_JAZHFS010000017.1"/>
</dbReference>
<keyword evidence="8" id="KW-1185">Reference proteome</keyword>
<dbReference type="InterPro" id="IPR004288">
    <property type="entry name" value="Competence_ComC"/>
</dbReference>
<keyword evidence="3" id="KW-0964">Secreted</keyword>
<name>A0ABU7URB3_9CLOT</name>
<proteinExistence type="inferred from homology"/>
<evidence type="ECO:0000313" key="7">
    <source>
        <dbReference type="EMBL" id="MEF2113965.1"/>
    </source>
</evidence>
<sequence length="54" mass="5919">MELNRNFETLETNELENIDGGSFLLACGIITAGVGVFKLGVEVGKELRSAYDKR</sequence>
<reference evidence="7 8" key="1">
    <citation type="submission" date="2023-11" db="EMBL/GenBank/DDBJ databases">
        <title>Draft genome sequence of a psychrophilic Clostridium strain from permafrost water brine.</title>
        <authorList>
            <person name="Shcherbakova V.A."/>
            <person name="Trubitsyn V.E."/>
            <person name="Zakharyuk A.G."/>
        </authorList>
    </citation>
    <scope>NUCLEOTIDE SEQUENCE [LARGE SCALE GENOMIC DNA]</scope>
    <source>
        <strain evidence="7 8">14F</strain>
    </source>
</reference>
<evidence type="ECO:0000256" key="2">
    <source>
        <dbReference type="ARBA" id="ARBA00009039"/>
    </source>
</evidence>
<evidence type="ECO:0000256" key="3">
    <source>
        <dbReference type="ARBA" id="ARBA00022525"/>
    </source>
</evidence>
<organism evidence="7 8">
    <name type="scientific">Clostridium frigoriphilum</name>
    <dbReference type="NCBI Taxonomy" id="443253"/>
    <lineage>
        <taxon>Bacteria</taxon>
        <taxon>Bacillati</taxon>
        <taxon>Bacillota</taxon>
        <taxon>Clostridia</taxon>
        <taxon>Eubacteriales</taxon>
        <taxon>Clostridiaceae</taxon>
        <taxon>Clostridium</taxon>
    </lineage>
</organism>
<keyword evidence="4" id="KW-0588">Pheromone</keyword>
<comment type="caution">
    <text evidence="7">The sequence shown here is derived from an EMBL/GenBank/DDBJ whole genome shotgun (WGS) entry which is preliminary data.</text>
</comment>
<dbReference type="Proteomes" id="UP001498469">
    <property type="component" value="Unassembled WGS sequence"/>
</dbReference>
<keyword evidence="5" id="KW-0178">Competence</keyword>
<comment type="function">
    <text evidence="1">Acts as a pheromone, induces cells to develop competence for genetic transformation.</text>
</comment>
<keyword evidence="6" id="KW-0812">Transmembrane</keyword>
<comment type="similarity">
    <text evidence="2">Belongs to the ComC family.</text>
</comment>
<accession>A0ABU7URB3</accession>
<dbReference type="InterPro" id="IPR010133">
    <property type="entry name" value="Bacteriocin_signal_seq"/>
</dbReference>
<evidence type="ECO:0000256" key="4">
    <source>
        <dbReference type="ARBA" id="ARBA00023044"/>
    </source>
</evidence>
<dbReference type="NCBIfam" id="TIGR03949">
    <property type="entry name" value="bact_IIb_cerein"/>
    <property type="match status" value="1"/>
</dbReference>
<evidence type="ECO:0000256" key="5">
    <source>
        <dbReference type="ARBA" id="ARBA00023287"/>
    </source>
</evidence>
<gene>
    <name evidence="7" type="ORF">SJI18_16805</name>
</gene>
<dbReference type="NCBIfam" id="TIGR01847">
    <property type="entry name" value="bacteriocin_sig"/>
    <property type="match status" value="1"/>
</dbReference>
<evidence type="ECO:0000313" key="8">
    <source>
        <dbReference type="Proteomes" id="UP001498469"/>
    </source>
</evidence>
<dbReference type="EMBL" id="JAZHFS010000017">
    <property type="protein sequence ID" value="MEF2113965.1"/>
    <property type="molecule type" value="Genomic_DNA"/>
</dbReference>
<keyword evidence="6" id="KW-1133">Transmembrane helix</keyword>
<dbReference type="InterPro" id="IPR023991">
    <property type="entry name" value="Bacteriocin_IIb_lactobn/cerein"/>
</dbReference>
<dbReference type="Pfam" id="PF03047">
    <property type="entry name" value="ComC"/>
    <property type="match status" value="1"/>
</dbReference>
<feature type="transmembrane region" description="Helical" evidence="6">
    <location>
        <begin position="20"/>
        <end position="41"/>
    </location>
</feature>
<keyword evidence="6" id="KW-0472">Membrane</keyword>